<name>A0A089NPU8_9HYPH</name>
<gene>
    <name evidence="3" type="ORF">MOC_1647</name>
</gene>
<dbReference type="EMBL" id="CP003811">
    <property type="protein sequence ID" value="AIQ89402.1"/>
    <property type="molecule type" value="Genomic_DNA"/>
</dbReference>
<dbReference type="InterPro" id="IPR009057">
    <property type="entry name" value="Homeodomain-like_sf"/>
</dbReference>
<keyword evidence="1" id="KW-0805">Transcription regulation</keyword>
<evidence type="ECO:0000256" key="2">
    <source>
        <dbReference type="ARBA" id="ARBA00023163"/>
    </source>
</evidence>
<keyword evidence="2" id="KW-0804">Transcription</keyword>
<evidence type="ECO:0000313" key="3">
    <source>
        <dbReference type="EMBL" id="AIQ89402.1"/>
    </source>
</evidence>
<dbReference type="AlphaFoldDB" id="A0A089NPU8"/>
<dbReference type="Gene3D" id="1.10.10.60">
    <property type="entry name" value="Homeodomain-like"/>
    <property type="match status" value="1"/>
</dbReference>
<organism evidence="3 4">
    <name type="scientific">Methylobacterium oryzae CBMB20</name>
    <dbReference type="NCBI Taxonomy" id="693986"/>
    <lineage>
        <taxon>Bacteria</taxon>
        <taxon>Pseudomonadati</taxon>
        <taxon>Pseudomonadota</taxon>
        <taxon>Alphaproteobacteria</taxon>
        <taxon>Hyphomicrobiales</taxon>
        <taxon>Methylobacteriaceae</taxon>
        <taxon>Methylobacterium</taxon>
    </lineage>
</organism>
<dbReference type="HOGENOM" id="CLU_069356_28_0_5"/>
<evidence type="ECO:0000313" key="4">
    <source>
        <dbReference type="Proteomes" id="UP000029492"/>
    </source>
</evidence>
<dbReference type="InterPro" id="IPR036271">
    <property type="entry name" value="Tet_transcr_reg_TetR-rel_C_sf"/>
</dbReference>
<dbReference type="KEGG" id="mor:MOC_1647"/>
<dbReference type="Proteomes" id="UP000029492">
    <property type="component" value="Chromosome"/>
</dbReference>
<sequence length="199" mass="21306">MAMARGRSWGFDRERALEQAMMLFWERGYGGASYTTLLSAMAVPHPNSLVAAFGPKAKLFEAALAAYWERRLEPVLACLDADDPVAAFDGLLDRAAHLYTAASPARGCLILTGLVNGRPGDAEVSPLVAAYRKRISDAIAGRLARATVDGQLSPTLVPAMTELILTTLFGMALRAQSGTRYEALVLGIDAVIEPLKAEI</sequence>
<evidence type="ECO:0000256" key="1">
    <source>
        <dbReference type="ARBA" id="ARBA00023015"/>
    </source>
</evidence>
<reference evidence="3 4" key="1">
    <citation type="journal article" date="2014" name="PLoS ONE">
        <title>Genome Information of Methylobacterium oryzae, a Plant-Probiotic Methylotroph in the Phyllosphere.</title>
        <authorList>
            <person name="Kwak M.J."/>
            <person name="Jeong H."/>
            <person name="Madhaiyan M."/>
            <person name="Lee Y."/>
            <person name="Sa T.M."/>
            <person name="Oh T.K."/>
            <person name="Kim J.F."/>
        </authorList>
    </citation>
    <scope>NUCLEOTIDE SEQUENCE [LARGE SCALE GENOMIC DNA]</scope>
    <source>
        <strain evidence="3 4">CBMB20</strain>
    </source>
</reference>
<dbReference type="SUPFAM" id="SSF46689">
    <property type="entry name" value="Homeodomain-like"/>
    <property type="match status" value="1"/>
</dbReference>
<keyword evidence="4" id="KW-1185">Reference proteome</keyword>
<proteinExistence type="predicted"/>
<dbReference type="SUPFAM" id="SSF48498">
    <property type="entry name" value="Tetracyclin repressor-like, C-terminal domain"/>
    <property type="match status" value="1"/>
</dbReference>
<accession>A0A089NPU8</accession>
<dbReference type="PANTHER" id="PTHR47506:SF1">
    <property type="entry name" value="HTH-TYPE TRANSCRIPTIONAL REGULATOR YJDC"/>
    <property type="match status" value="1"/>
</dbReference>
<dbReference type="PANTHER" id="PTHR47506">
    <property type="entry name" value="TRANSCRIPTIONAL REGULATORY PROTEIN"/>
    <property type="match status" value="1"/>
</dbReference>
<protein>
    <submittedName>
        <fullName evidence="3">TetR family transcriptional regulator</fullName>
    </submittedName>
</protein>
<dbReference type="Gene3D" id="1.10.357.10">
    <property type="entry name" value="Tetracycline Repressor, domain 2"/>
    <property type="match status" value="1"/>
</dbReference>
<dbReference type="eggNOG" id="COG1309">
    <property type="taxonomic scope" value="Bacteria"/>
</dbReference>